<feature type="transmembrane region" description="Helical" evidence="1">
    <location>
        <begin position="29"/>
        <end position="51"/>
    </location>
</feature>
<sequence length="170" mass="19058">MMMVVLRIPRAPAHHVSRDGQREEALKQAVARVFVFGAGFLFCRFLTPGALRFMDTLLLSRLLDRLEGSTVTQRHLGALVLAAGHSAFLYFQEEPSQRGLRAVTTQFVATYLVANGLVGHPLLRFQRVLFRASINLLNQQPKACATVFAGVWLLEYEQNIQRGPFEAMDS</sequence>
<accession>A0ABT1L530</accession>
<name>A0ABT1L530_9GAMM</name>
<evidence type="ECO:0000256" key="1">
    <source>
        <dbReference type="SAM" id="Phobius"/>
    </source>
</evidence>
<proteinExistence type="predicted"/>
<reference evidence="2 3" key="1">
    <citation type="journal article" date="2022" name="Nat. Microbiol.">
        <title>The microbiome of a bacterivorous marine choanoflagellate contains a resource-demanding obligate bacterial associate.</title>
        <authorList>
            <person name="Needham D.M."/>
            <person name="Poirier C."/>
            <person name="Bachy C."/>
            <person name="George E.E."/>
            <person name="Wilken S."/>
            <person name="Yung C.C.M."/>
            <person name="Limardo A.J."/>
            <person name="Morando M."/>
            <person name="Sudek L."/>
            <person name="Malmstrom R.R."/>
            <person name="Keeling P.J."/>
            <person name="Santoro A.E."/>
            <person name="Worden A.Z."/>
        </authorList>
    </citation>
    <scope>NUCLEOTIDE SEQUENCE [LARGE SCALE GENOMIC DNA]</scope>
    <source>
        <strain evidence="2 3">Comchoano-2</strain>
    </source>
</reference>
<dbReference type="RefSeq" id="WP_258569391.1">
    <property type="nucleotide sequence ID" value="NZ_JAKUDN010000002.1"/>
</dbReference>
<keyword evidence="1" id="KW-1133">Transmembrane helix</keyword>
<comment type="caution">
    <text evidence="2">The sequence shown here is derived from an EMBL/GenBank/DDBJ whole genome shotgun (WGS) entry which is preliminary data.</text>
</comment>
<keyword evidence="1" id="KW-0812">Transmembrane</keyword>
<gene>
    <name evidence="2" type="ORF">MKS91_03160</name>
</gene>
<dbReference type="EMBL" id="JAKUDN010000002">
    <property type="protein sequence ID" value="MCP8352285.1"/>
    <property type="molecule type" value="Genomic_DNA"/>
</dbReference>
<evidence type="ECO:0000313" key="2">
    <source>
        <dbReference type="EMBL" id="MCP8352285.1"/>
    </source>
</evidence>
<keyword evidence="3" id="KW-1185">Reference proteome</keyword>
<protein>
    <submittedName>
        <fullName evidence="2">Uncharacterized protein</fullName>
    </submittedName>
</protein>
<dbReference type="Proteomes" id="UP001320768">
    <property type="component" value="Unassembled WGS sequence"/>
</dbReference>
<keyword evidence="1" id="KW-0472">Membrane</keyword>
<organism evidence="2 3">
    <name type="scientific">Candidatus Synchoanobacter obligatus</name>
    <dbReference type="NCBI Taxonomy" id="2919597"/>
    <lineage>
        <taxon>Bacteria</taxon>
        <taxon>Pseudomonadati</taxon>
        <taxon>Pseudomonadota</taxon>
        <taxon>Gammaproteobacteria</taxon>
        <taxon>Candidatus Comchoanobacterales</taxon>
        <taxon>Candidatus Comchoanobacteraceae</taxon>
        <taxon>Candidatus Synchoanobacter</taxon>
    </lineage>
</organism>
<evidence type="ECO:0000313" key="3">
    <source>
        <dbReference type="Proteomes" id="UP001320768"/>
    </source>
</evidence>